<keyword evidence="4" id="KW-0808">Transferase</keyword>
<evidence type="ECO:0000256" key="6">
    <source>
        <dbReference type="ARBA" id="ARBA00022741"/>
    </source>
</evidence>
<dbReference type="GO" id="GO:0004674">
    <property type="term" value="F:protein serine/threonine kinase activity"/>
    <property type="evidence" value="ECO:0007669"/>
    <property type="project" value="UniProtKB-KW"/>
</dbReference>
<evidence type="ECO:0000313" key="18">
    <source>
        <dbReference type="Proteomes" id="UP000008225"/>
    </source>
</evidence>
<dbReference type="InterPro" id="IPR013149">
    <property type="entry name" value="ADH-like_C"/>
</dbReference>
<dbReference type="GeneTree" id="ENSGT00940000160886"/>
<reference evidence="17 18" key="1">
    <citation type="submission" date="2009-03" db="EMBL/GenBank/DDBJ databases">
        <authorList>
            <person name="Warren W."/>
            <person name="Ye L."/>
            <person name="Minx P."/>
            <person name="Worley K."/>
            <person name="Gibbs R."/>
            <person name="Wilson R.K."/>
        </authorList>
    </citation>
    <scope>NUCLEOTIDE SEQUENCE [LARGE SCALE GENOMIC DNA]</scope>
</reference>
<dbReference type="InterPro" id="IPR011009">
    <property type="entry name" value="Kinase-like_dom_sf"/>
</dbReference>
<keyword evidence="8" id="KW-0862">Zinc</keyword>
<dbReference type="PANTHER" id="PTHR24346:SF82">
    <property type="entry name" value="KP78A-RELATED"/>
    <property type="match status" value="1"/>
</dbReference>
<name>A0A8I3X1D4_CALJA</name>
<comment type="catalytic activity">
    <reaction evidence="13">
        <text>L-seryl-[protein] + ATP = O-phospho-L-seryl-[protein] + ADP + H(+)</text>
        <dbReference type="Rhea" id="RHEA:17989"/>
        <dbReference type="Rhea" id="RHEA-COMP:9863"/>
        <dbReference type="Rhea" id="RHEA-COMP:11604"/>
        <dbReference type="ChEBI" id="CHEBI:15378"/>
        <dbReference type="ChEBI" id="CHEBI:29999"/>
        <dbReference type="ChEBI" id="CHEBI:30616"/>
        <dbReference type="ChEBI" id="CHEBI:83421"/>
        <dbReference type="ChEBI" id="CHEBI:456216"/>
        <dbReference type="EC" id="2.7.11.1"/>
    </reaction>
</comment>
<evidence type="ECO:0000256" key="3">
    <source>
        <dbReference type="ARBA" id="ARBA00022527"/>
    </source>
</evidence>
<evidence type="ECO:0000256" key="11">
    <source>
        <dbReference type="ARBA" id="ARBA00023027"/>
    </source>
</evidence>
<comment type="catalytic activity">
    <reaction evidence="12">
        <text>L-threonyl-[protein] + ATP = O-phospho-L-threonyl-[protein] + ADP + H(+)</text>
        <dbReference type="Rhea" id="RHEA:46608"/>
        <dbReference type="Rhea" id="RHEA-COMP:11060"/>
        <dbReference type="Rhea" id="RHEA-COMP:11605"/>
        <dbReference type="ChEBI" id="CHEBI:15378"/>
        <dbReference type="ChEBI" id="CHEBI:30013"/>
        <dbReference type="ChEBI" id="CHEBI:30616"/>
        <dbReference type="ChEBI" id="CHEBI:61977"/>
        <dbReference type="ChEBI" id="CHEBI:456216"/>
        <dbReference type="EC" id="2.7.11.1"/>
    </reaction>
</comment>
<dbReference type="SMART" id="SM00220">
    <property type="entry name" value="S_TKc"/>
    <property type="match status" value="1"/>
</dbReference>
<dbReference type="FunFam" id="3.40.50.720:FF:000003">
    <property type="entry name" value="S-(hydroxymethyl)glutathione dehydrogenase"/>
    <property type="match status" value="1"/>
</dbReference>
<evidence type="ECO:0000259" key="16">
    <source>
        <dbReference type="PROSITE" id="PS50011"/>
    </source>
</evidence>
<evidence type="ECO:0000256" key="5">
    <source>
        <dbReference type="ARBA" id="ARBA00022723"/>
    </source>
</evidence>
<evidence type="ECO:0000256" key="8">
    <source>
        <dbReference type="ARBA" id="ARBA00022833"/>
    </source>
</evidence>
<evidence type="ECO:0000256" key="13">
    <source>
        <dbReference type="ARBA" id="ARBA00048679"/>
    </source>
</evidence>
<dbReference type="InterPro" id="IPR000719">
    <property type="entry name" value="Prot_kinase_dom"/>
</dbReference>
<dbReference type="PANTHER" id="PTHR24346">
    <property type="entry name" value="MAP/MICROTUBULE AFFINITY-REGULATING KINASE"/>
    <property type="match status" value="1"/>
</dbReference>
<dbReference type="AlphaFoldDB" id="A0A8I3X1D4"/>
<dbReference type="GO" id="GO:0035556">
    <property type="term" value="P:intracellular signal transduction"/>
    <property type="evidence" value="ECO:0007669"/>
    <property type="project" value="TreeGrafter"/>
</dbReference>
<dbReference type="GO" id="GO:0005524">
    <property type="term" value="F:ATP binding"/>
    <property type="evidence" value="ECO:0007669"/>
    <property type="project" value="UniProtKB-UniRule"/>
</dbReference>
<dbReference type="GO" id="GO:0005737">
    <property type="term" value="C:cytoplasm"/>
    <property type="evidence" value="ECO:0007669"/>
    <property type="project" value="TreeGrafter"/>
</dbReference>
<dbReference type="Gene3D" id="3.40.50.720">
    <property type="entry name" value="NAD(P)-binding Rossmann-like Domain"/>
    <property type="match status" value="1"/>
</dbReference>
<keyword evidence="11" id="KW-0520">NAD</keyword>
<dbReference type="EC" id="2.7.11.1" evidence="2"/>
<keyword evidence="6 14" id="KW-0547">Nucleotide-binding</keyword>
<dbReference type="GO" id="GO:0046872">
    <property type="term" value="F:metal ion binding"/>
    <property type="evidence" value="ECO:0007669"/>
    <property type="project" value="UniProtKB-KW"/>
</dbReference>
<reference evidence="17" key="3">
    <citation type="submission" date="2025-09" db="UniProtKB">
        <authorList>
            <consortium name="Ensembl"/>
        </authorList>
    </citation>
    <scope>IDENTIFICATION</scope>
</reference>
<evidence type="ECO:0000256" key="4">
    <source>
        <dbReference type="ARBA" id="ARBA00022679"/>
    </source>
</evidence>
<sequence length="240" mass="26489">MKQGLASISPALGPLYYQILNFIGCGAFGEVTLAQHLLSGTRVAVKTIHKTGFLTSHREMTILKSVHHPNIIKLYQIINTTEVCHLIMEYASGGSLSDWIQHNIVMEKEARVIFQQMLSAMRYLHRKKIAHRDLKPENILLDGDSRSTCAVFALGGVGFSVVMGCEAAVAARIIGVDVNKDKFKKAKELGATECINPQDFKKPIQEVLFDMTVAGIDFCFEDIGNLDTGYLLCPVTLSTM</sequence>
<evidence type="ECO:0000256" key="2">
    <source>
        <dbReference type="ARBA" id="ARBA00012513"/>
    </source>
</evidence>
<evidence type="ECO:0000256" key="15">
    <source>
        <dbReference type="RuleBase" id="RU000304"/>
    </source>
</evidence>
<evidence type="ECO:0000313" key="17">
    <source>
        <dbReference type="Ensembl" id="ENSCJAP00000084340.1"/>
    </source>
</evidence>
<reference evidence="17" key="2">
    <citation type="submission" date="2025-08" db="UniProtKB">
        <authorList>
            <consortium name="Ensembl"/>
        </authorList>
    </citation>
    <scope>IDENTIFICATION</scope>
</reference>
<dbReference type="InterPro" id="IPR036291">
    <property type="entry name" value="NAD(P)-bd_dom_sf"/>
</dbReference>
<protein>
    <recommendedName>
        <fullName evidence="2">non-specific serine/threonine protein kinase</fullName>
        <ecNumber evidence="2">2.7.11.1</ecNumber>
    </recommendedName>
</protein>
<dbReference type="Ensembl" id="ENSCJAT00000140934.1">
    <property type="protein sequence ID" value="ENSCJAP00000084340.1"/>
    <property type="gene ID" value="ENSCJAG00000076576.1"/>
</dbReference>
<dbReference type="PROSITE" id="PS00108">
    <property type="entry name" value="PROTEIN_KINASE_ST"/>
    <property type="match status" value="1"/>
</dbReference>
<keyword evidence="9 14" id="KW-0067">ATP-binding</keyword>
<evidence type="ECO:0000256" key="7">
    <source>
        <dbReference type="ARBA" id="ARBA00022777"/>
    </source>
</evidence>
<keyword evidence="3 15" id="KW-0723">Serine/threonine-protein kinase</keyword>
<dbReference type="PROSITE" id="PS00107">
    <property type="entry name" value="PROTEIN_KINASE_ATP"/>
    <property type="match status" value="1"/>
</dbReference>
<keyword evidence="5" id="KW-0479">Metal-binding</keyword>
<evidence type="ECO:0000256" key="1">
    <source>
        <dbReference type="ARBA" id="ARBA00001947"/>
    </source>
</evidence>
<evidence type="ECO:0000256" key="10">
    <source>
        <dbReference type="ARBA" id="ARBA00023002"/>
    </source>
</evidence>
<proteinExistence type="inferred from homology"/>
<evidence type="ECO:0000256" key="9">
    <source>
        <dbReference type="ARBA" id="ARBA00022840"/>
    </source>
</evidence>
<dbReference type="SUPFAM" id="SSF56112">
    <property type="entry name" value="Protein kinase-like (PK-like)"/>
    <property type="match status" value="1"/>
</dbReference>
<feature type="binding site" evidence="14">
    <location>
        <position position="46"/>
    </location>
    <ligand>
        <name>ATP</name>
        <dbReference type="ChEBI" id="CHEBI:30616"/>
    </ligand>
</feature>
<keyword evidence="18" id="KW-1185">Reference proteome</keyword>
<evidence type="ECO:0000256" key="12">
    <source>
        <dbReference type="ARBA" id="ARBA00047899"/>
    </source>
</evidence>
<comment type="cofactor">
    <cofactor evidence="1">
        <name>Zn(2+)</name>
        <dbReference type="ChEBI" id="CHEBI:29105"/>
    </cofactor>
</comment>
<dbReference type="Gene3D" id="3.30.200.20">
    <property type="entry name" value="Phosphorylase Kinase, domain 1"/>
    <property type="match status" value="1"/>
</dbReference>
<comment type="similarity">
    <text evidence="15">Belongs to the protein kinase superfamily.</text>
</comment>
<feature type="domain" description="Protein kinase" evidence="16">
    <location>
        <begin position="17"/>
        <end position="240"/>
    </location>
</feature>
<organism evidence="17 18">
    <name type="scientific">Callithrix jacchus</name>
    <name type="common">White-tufted-ear marmoset</name>
    <name type="synonym">Simia Jacchus</name>
    <dbReference type="NCBI Taxonomy" id="9483"/>
    <lineage>
        <taxon>Eukaryota</taxon>
        <taxon>Metazoa</taxon>
        <taxon>Chordata</taxon>
        <taxon>Craniata</taxon>
        <taxon>Vertebrata</taxon>
        <taxon>Euteleostomi</taxon>
        <taxon>Mammalia</taxon>
        <taxon>Eutheria</taxon>
        <taxon>Euarchontoglires</taxon>
        <taxon>Primates</taxon>
        <taxon>Haplorrhini</taxon>
        <taxon>Platyrrhini</taxon>
        <taxon>Cebidae</taxon>
        <taxon>Callitrichinae</taxon>
        <taxon>Callithrix</taxon>
        <taxon>Callithrix</taxon>
    </lineage>
</organism>
<dbReference type="Pfam" id="PF00107">
    <property type="entry name" value="ADH_zinc_N"/>
    <property type="match status" value="1"/>
</dbReference>
<dbReference type="InterPro" id="IPR008271">
    <property type="entry name" value="Ser/Thr_kinase_AS"/>
</dbReference>
<dbReference type="Pfam" id="PF00069">
    <property type="entry name" value="Pkinase"/>
    <property type="match status" value="1"/>
</dbReference>
<keyword evidence="7" id="KW-0418">Kinase</keyword>
<evidence type="ECO:0000256" key="14">
    <source>
        <dbReference type="PROSITE-ProRule" id="PRU10141"/>
    </source>
</evidence>
<dbReference type="GO" id="GO:0016491">
    <property type="term" value="F:oxidoreductase activity"/>
    <property type="evidence" value="ECO:0007669"/>
    <property type="project" value="UniProtKB-KW"/>
</dbReference>
<dbReference type="Proteomes" id="UP000008225">
    <property type="component" value="Chromosome 3"/>
</dbReference>
<accession>A0A8I3X1D4</accession>
<dbReference type="SUPFAM" id="SSF51735">
    <property type="entry name" value="NAD(P)-binding Rossmann-fold domains"/>
    <property type="match status" value="1"/>
</dbReference>
<dbReference type="Gene3D" id="1.10.510.10">
    <property type="entry name" value="Transferase(Phosphotransferase) domain 1"/>
    <property type="match status" value="1"/>
</dbReference>
<keyword evidence="10" id="KW-0560">Oxidoreductase</keyword>
<dbReference type="PROSITE" id="PS50011">
    <property type="entry name" value="PROTEIN_KINASE_DOM"/>
    <property type="match status" value="1"/>
</dbReference>
<dbReference type="InterPro" id="IPR017441">
    <property type="entry name" value="Protein_kinase_ATP_BS"/>
</dbReference>